<dbReference type="EMBL" id="JAECSB010000086">
    <property type="protein sequence ID" value="MBH5146363.1"/>
    <property type="molecule type" value="Genomic_DNA"/>
</dbReference>
<keyword evidence="1" id="KW-0645">Protease</keyword>
<dbReference type="AlphaFoldDB" id="A0A8I0ZZX0"/>
<name>A0A8I0ZZX0_RHOER</name>
<proteinExistence type="predicted"/>
<dbReference type="SUPFAM" id="SSF117074">
    <property type="entry name" value="Hypothetical protein PA1324"/>
    <property type="match status" value="1"/>
</dbReference>
<protein>
    <submittedName>
        <fullName evidence="1">Carboxypeptidase regulatory-like domain-containing protein</fullName>
    </submittedName>
</protein>
<keyword evidence="1" id="KW-0378">Hydrolase</keyword>
<dbReference type="Proteomes" id="UP000627573">
    <property type="component" value="Unassembled WGS sequence"/>
</dbReference>
<accession>A0A8I0ZZX0</accession>
<evidence type="ECO:0000313" key="1">
    <source>
        <dbReference type="EMBL" id="MBH5146363.1"/>
    </source>
</evidence>
<sequence length="268" mass="26900">MVGAAAFGAPATASDVRAAATSDTASAFTVGLTVFDGEPPFDLDDGPGMDAGPSNGVVREGDSVTYVVDIGVGYTPLPEVVIDLPVPRGFTLSAVPEYCVDRSFVDEIGLLCRVGDVGPDRYVTRAVTMIAGASPESETGGVPVAVVVSADGGAVRARSGEVLVRVSARAGECDPRGIPLAGGAPSPSGPVVADGRITGMVTSGAAESVTVEGVDQCGHAIVRSVTPVDGHFSFVGLVPGTYRLTVDGRAPVQIALEPGAMTVNGVTF</sequence>
<evidence type="ECO:0000313" key="2">
    <source>
        <dbReference type="Proteomes" id="UP000627573"/>
    </source>
</evidence>
<keyword evidence="2" id="KW-1185">Reference proteome</keyword>
<organism evidence="1 2">
    <name type="scientific">Rhodococcus erythropolis</name>
    <name type="common">Arthrobacter picolinophilus</name>
    <dbReference type="NCBI Taxonomy" id="1833"/>
    <lineage>
        <taxon>Bacteria</taxon>
        <taxon>Bacillati</taxon>
        <taxon>Actinomycetota</taxon>
        <taxon>Actinomycetes</taxon>
        <taxon>Mycobacteriales</taxon>
        <taxon>Nocardiaceae</taxon>
        <taxon>Rhodococcus</taxon>
        <taxon>Rhodococcus erythropolis group</taxon>
    </lineage>
</organism>
<reference evidence="1 2" key="1">
    <citation type="submission" date="2020-12" db="EMBL/GenBank/DDBJ databases">
        <title>Draft genome sequence of furan degrading bacterial strain FUR100.</title>
        <authorList>
            <person name="Woiski C."/>
        </authorList>
    </citation>
    <scope>NUCLEOTIDE SEQUENCE [LARGE SCALE GENOMIC DNA]</scope>
    <source>
        <strain evidence="1 2">FUR100</strain>
    </source>
</reference>
<keyword evidence="1" id="KW-0121">Carboxypeptidase</keyword>
<comment type="caution">
    <text evidence="1">The sequence shown here is derived from an EMBL/GenBank/DDBJ whole genome shotgun (WGS) entry which is preliminary data.</text>
</comment>
<dbReference type="GO" id="GO:0004180">
    <property type="term" value="F:carboxypeptidase activity"/>
    <property type="evidence" value="ECO:0007669"/>
    <property type="project" value="UniProtKB-KW"/>
</dbReference>
<gene>
    <name evidence="1" type="ORF">I3517_27545</name>
</gene>